<dbReference type="Proteomes" id="UP001295684">
    <property type="component" value="Unassembled WGS sequence"/>
</dbReference>
<keyword evidence="2" id="KW-1185">Reference proteome</keyword>
<dbReference type="EMBL" id="CAMPGE010025854">
    <property type="protein sequence ID" value="CAI2383572.1"/>
    <property type="molecule type" value="Genomic_DNA"/>
</dbReference>
<evidence type="ECO:0000313" key="2">
    <source>
        <dbReference type="Proteomes" id="UP001295684"/>
    </source>
</evidence>
<organism evidence="1 2">
    <name type="scientific">Euplotes crassus</name>
    <dbReference type="NCBI Taxonomy" id="5936"/>
    <lineage>
        <taxon>Eukaryota</taxon>
        <taxon>Sar</taxon>
        <taxon>Alveolata</taxon>
        <taxon>Ciliophora</taxon>
        <taxon>Intramacronucleata</taxon>
        <taxon>Spirotrichea</taxon>
        <taxon>Hypotrichia</taxon>
        <taxon>Euplotida</taxon>
        <taxon>Euplotidae</taxon>
        <taxon>Moneuplotes</taxon>
    </lineage>
</organism>
<reference evidence="1" key="1">
    <citation type="submission" date="2023-07" db="EMBL/GenBank/DDBJ databases">
        <authorList>
            <consortium name="AG Swart"/>
            <person name="Singh M."/>
            <person name="Singh A."/>
            <person name="Seah K."/>
            <person name="Emmerich C."/>
        </authorList>
    </citation>
    <scope>NUCLEOTIDE SEQUENCE</scope>
    <source>
        <strain evidence="1">DP1</strain>
    </source>
</reference>
<evidence type="ECO:0000313" key="1">
    <source>
        <dbReference type="EMBL" id="CAI2383572.1"/>
    </source>
</evidence>
<sequence length="62" mass="7210">MFVYANACTQRSTSVNNIKIKSLDLALLIFHRCEKETSIKKHSHLEFRGYINFVDTYLDASK</sequence>
<protein>
    <submittedName>
        <fullName evidence="1">Uncharacterized protein</fullName>
    </submittedName>
</protein>
<accession>A0AAD2D7F2</accession>
<gene>
    <name evidence="1" type="ORF">ECRASSUSDP1_LOCUS25077</name>
</gene>
<dbReference type="AlphaFoldDB" id="A0AAD2D7F2"/>
<name>A0AAD2D7F2_EUPCR</name>
<proteinExistence type="predicted"/>
<comment type="caution">
    <text evidence="1">The sequence shown here is derived from an EMBL/GenBank/DDBJ whole genome shotgun (WGS) entry which is preliminary data.</text>
</comment>